<sequence>MLVATRQPLLVDPGAHRGPLRTETPDRLEIPRPVGDIEPKRQLTVPEPRGLIGQRMGAARGSGDAVATLERGDGELAPE</sequence>
<evidence type="ECO:0000313" key="3">
    <source>
        <dbReference type="Proteomes" id="UP000466396"/>
    </source>
</evidence>
<evidence type="ECO:0000313" key="2">
    <source>
        <dbReference type="EMBL" id="BBX98681.1"/>
    </source>
</evidence>
<organism evidence="2 3">
    <name type="scientific">Mycobacterium lacus</name>
    <dbReference type="NCBI Taxonomy" id="169765"/>
    <lineage>
        <taxon>Bacteria</taxon>
        <taxon>Bacillati</taxon>
        <taxon>Actinomycetota</taxon>
        <taxon>Actinomycetes</taxon>
        <taxon>Mycobacteriales</taxon>
        <taxon>Mycobacteriaceae</taxon>
        <taxon>Mycobacterium</taxon>
    </lineage>
</organism>
<proteinExistence type="predicted"/>
<feature type="region of interest" description="Disordered" evidence="1">
    <location>
        <begin position="54"/>
        <end position="79"/>
    </location>
</feature>
<feature type="region of interest" description="Disordered" evidence="1">
    <location>
        <begin position="12"/>
        <end position="34"/>
    </location>
</feature>
<dbReference type="AlphaFoldDB" id="A0A1X1Y8C7"/>
<dbReference type="Proteomes" id="UP000466396">
    <property type="component" value="Chromosome"/>
</dbReference>
<feature type="compositionally biased region" description="Basic and acidic residues" evidence="1">
    <location>
        <begin position="70"/>
        <end position="79"/>
    </location>
</feature>
<dbReference type="KEGG" id="mlj:MLAC_39750"/>
<dbReference type="STRING" id="169765.AWC15_20250"/>
<feature type="compositionally biased region" description="Basic and acidic residues" evidence="1">
    <location>
        <begin position="23"/>
        <end position="34"/>
    </location>
</feature>
<reference evidence="2 3" key="1">
    <citation type="journal article" date="2019" name="Emerg. Microbes Infect.">
        <title>Comprehensive subspecies identification of 175 nontuberculous mycobacteria species based on 7547 genomic profiles.</title>
        <authorList>
            <person name="Matsumoto Y."/>
            <person name="Kinjo T."/>
            <person name="Motooka D."/>
            <person name="Nabeya D."/>
            <person name="Jung N."/>
            <person name="Uechi K."/>
            <person name="Horii T."/>
            <person name="Iida T."/>
            <person name="Fujita J."/>
            <person name="Nakamura S."/>
        </authorList>
    </citation>
    <scope>NUCLEOTIDE SEQUENCE [LARGE SCALE GENOMIC DNA]</scope>
    <source>
        <strain evidence="2 3">JCM 15657</strain>
    </source>
</reference>
<keyword evidence="3" id="KW-1185">Reference proteome</keyword>
<accession>A0A1X1Y8C7</accession>
<protein>
    <submittedName>
        <fullName evidence="2">Uncharacterized protein</fullName>
    </submittedName>
</protein>
<evidence type="ECO:0000256" key="1">
    <source>
        <dbReference type="SAM" id="MobiDB-lite"/>
    </source>
</evidence>
<gene>
    <name evidence="2" type="ORF">MLAC_39750</name>
</gene>
<dbReference type="EMBL" id="AP022581">
    <property type="protein sequence ID" value="BBX98681.1"/>
    <property type="molecule type" value="Genomic_DNA"/>
</dbReference>
<name>A0A1X1Y8C7_9MYCO</name>